<accession>A0A6N2UE45</accession>
<dbReference type="AlphaFoldDB" id="A0A6N2UE45"/>
<proteinExistence type="predicted"/>
<evidence type="ECO:0000313" key="1">
    <source>
        <dbReference type="EMBL" id="VYT15888.1"/>
    </source>
</evidence>
<sequence length="172" mass="19878">MDTIQELQNFRTRLIQDINIMFDSMILKLREEQDNSGSARVTAEVREYESIYPLAGVPGIFKGKKPTGVRFLDGTRVDVPTWKRVVEVILQRCINIPEKHDKLLLLRGKVSGRARVLISERADGMRSPLKIEDNLYVETHYDTETLLKILTTRILDVIGYDYRDITITVRND</sequence>
<dbReference type="EMBL" id="CACRTG010000016">
    <property type="protein sequence ID" value="VYT15888.1"/>
    <property type="molecule type" value="Genomic_DNA"/>
</dbReference>
<reference evidence="1" key="1">
    <citation type="submission" date="2019-11" db="EMBL/GenBank/DDBJ databases">
        <authorList>
            <person name="Feng L."/>
        </authorList>
    </citation>
    <scope>NUCLEOTIDE SEQUENCE</scope>
    <source>
        <strain evidence="1">CnexileLFYP112</strain>
    </source>
</reference>
<organism evidence="1">
    <name type="scientific">[Clostridium] nexile</name>
    <dbReference type="NCBI Taxonomy" id="29361"/>
    <lineage>
        <taxon>Bacteria</taxon>
        <taxon>Bacillati</taxon>
        <taxon>Bacillota</taxon>
        <taxon>Clostridia</taxon>
        <taxon>Lachnospirales</taxon>
        <taxon>Lachnospiraceae</taxon>
        <taxon>Tyzzerella</taxon>
    </lineage>
</organism>
<protein>
    <submittedName>
        <fullName evidence="1">Uncharacterized protein</fullName>
    </submittedName>
</protein>
<name>A0A6N2UE45_9FIRM</name>
<gene>
    <name evidence="1" type="ORF">CNLFYP112_02041</name>
</gene>